<dbReference type="OrthoDB" id="1724246at2"/>
<dbReference type="EMBL" id="LT907975">
    <property type="protein sequence ID" value="SOB59223.1"/>
    <property type="molecule type" value="Genomic_DNA"/>
</dbReference>
<dbReference type="Pfam" id="PF14361">
    <property type="entry name" value="RsbRD_N"/>
    <property type="match status" value="1"/>
</dbReference>
<feature type="domain" description="RsbT co-antagonist protein RsbRD N-terminal" evidence="1">
    <location>
        <begin position="12"/>
        <end position="147"/>
    </location>
</feature>
<dbReference type="AlphaFoldDB" id="A0A2C8F9X4"/>
<dbReference type="InterPro" id="IPR025751">
    <property type="entry name" value="RsbRD_N_dom"/>
</dbReference>
<name>A0A2C8F9X4_9BACT</name>
<accession>A0A2C8F9X4</accession>
<keyword evidence="3" id="KW-1185">Reference proteome</keyword>
<proteinExistence type="predicted"/>
<evidence type="ECO:0000259" key="1">
    <source>
        <dbReference type="Pfam" id="PF14361"/>
    </source>
</evidence>
<gene>
    <name evidence="2" type="ORF">DPRO_2317</name>
</gene>
<dbReference type="KEGG" id="pprf:DPRO_2317"/>
<reference evidence="3" key="1">
    <citation type="submission" date="2017-09" db="EMBL/GenBank/DDBJ databases">
        <authorList>
            <person name="Regsiter A."/>
            <person name="William W."/>
        </authorList>
    </citation>
    <scope>NUCLEOTIDE SEQUENCE [LARGE SCALE GENOMIC DNA]</scope>
    <source>
        <strain evidence="3">500-1</strain>
    </source>
</reference>
<dbReference type="RefSeq" id="WP_097012126.1">
    <property type="nucleotide sequence ID" value="NZ_LT907975.1"/>
</dbReference>
<dbReference type="Proteomes" id="UP000219215">
    <property type="component" value="Chromosome DPRO"/>
</dbReference>
<sequence>MTFESELAERKDELSKKWANLILQTYPKETQKIWSREKDRFQNPVGAAIVEATRELLDLTIQWEDAEKIACELDRIIRIRSVQDFSPSQAVSFVFLLKKLIRDEFFKAMDSAGRLPELLRFEAKIDNMAMMSFDIYSKGREKIYRLRVDEVKRAQSQLLRRAGMVADVTVEDSSTD</sequence>
<protein>
    <recommendedName>
        <fullName evidence="1">RsbT co-antagonist protein RsbRD N-terminal domain-containing protein</fullName>
    </recommendedName>
</protein>
<evidence type="ECO:0000313" key="2">
    <source>
        <dbReference type="EMBL" id="SOB59223.1"/>
    </source>
</evidence>
<evidence type="ECO:0000313" key="3">
    <source>
        <dbReference type="Proteomes" id="UP000219215"/>
    </source>
</evidence>
<organism evidence="2 3">
    <name type="scientific">Pseudodesulfovibrio profundus</name>
    <dbReference type="NCBI Taxonomy" id="57320"/>
    <lineage>
        <taxon>Bacteria</taxon>
        <taxon>Pseudomonadati</taxon>
        <taxon>Thermodesulfobacteriota</taxon>
        <taxon>Desulfovibrionia</taxon>
        <taxon>Desulfovibrionales</taxon>
        <taxon>Desulfovibrionaceae</taxon>
    </lineage>
</organism>